<accession>A0A5B8XX20</accession>
<feature type="transmembrane region" description="Helical" evidence="1">
    <location>
        <begin position="13"/>
        <end position="32"/>
    </location>
</feature>
<keyword evidence="1" id="KW-0812">Transmembrane</keyword>
<dbReference type="Gene3D" id="3.30.700.10">
    <property type="entry name" value="Glycoprotein, Type 4 Pilin"/>
    <property type="match status" value="1"/>
</dbReference>
<dbReference type="Proteomes" id="UP000321595">
    <property type="component" value="Chromosome"/>
</dbReference>
<organism evidence="2 3">
    <name type="scientific">Microvenator marinus</name>
    <dbReference type="NCBI Taxonomy" id="2600177"/>
    <lineage>
        <taxon>Bacteria</taxon>
        <taxon>Deltaproteobacteria</taxon>
        <taxon>Bradymonadales</taxon>
        <taxon>Microvenatoraceae</taxon>
        <taxon>Microvenator</taxon>
    </lineage>
</organism>
<gene>
    <name evidence="2" type="ORF">FRD01_21335</name>
</gene>
<dbReference type="AlphaFoldDB" id="A0A5B8XX20"/>
<dbReference type="PROSITE" id="PS00409">
    <property type="entry name" value="PROKAR_NTER_METHYL"/>
    <property type="match status" value="1"/>
</dbReference>
<dbReference type="SUPFAM" id="SSF54523">
    <property type="entry name" value="Pili subunits"/>
    <property type="match status" value="1"/>
</dbReference>
<keyword evidence="1" id="KW-1133">Transmembrane helix</keyword>
<proteinExistence type="predicted"/>
<dbReference type="InterPro" id="IPR045584">
    <property type="entry name" value="Pilin-like"/>
</dbReference>
<keyword evidence="3" id="KW-1185">Reference proteome</keyword>
<dbReference type="InterPro" id="IPR012902">
    <property type="entry name" value="N_methyl_site"/>
</dbReference>
<evidence type="ECO:0000256" key="1">
    <source>
        <dbReference type="SAM" id="Phobius"/>
    </source>
</evidence>
<dbReference type="RefSeq" id="WP_146962964.1">
    <property type="nucleotide sequence ID" value="NZ_CP042467.1"/>
</dbReference>
<dbReference type="KEGG" id="bbae:FRD01_21335"/>
<keyword evidence="1" id="KW-0472">Membrane</keyword>
<evidence type="ECO:0000313" key="3">
    <source>
        <dbReference type="Proteomes" id="UP000321595"/>
    </source>
</evidence>
<dbReference type="NCBIfam" id="TIGR02532">
    <property type="entry name" value="IV_pilin_GFxxxE"/>
    <property type="match status" value="1"/>
</dbReference>
<sequence>MKNTVRGVTLVELMIVVAIIAILAALGSMAYGRYIKSGKIQRLTAIAQDLSQGQERYRSRNNTYYPATAGQKDYVADKVEFENLLDFTMAIPPGVNIQVESWPATGNCTICQGVAGTGGAIGYAIVVSQDMNPDSTELTTVVLHNQLSTPIVLFEGE</sequence>
<dbReference type="Pfam" id="PF07963">
    <property type="entry name" value="N_methyl"/>
    <property type="match status" value="1"/>
</dbReference>
<dbReference type="EMBL" id="CP042467">
    <property type="protein sequence ID" value="QED29731.1"/>
    <property type="molecule type" value="Genomic_DNA"/>
</dbReference>
<protein>
    <submittedName>
        <fullName evidence="2">Prepilin-type N-terminal cleavage/methylation domain-containing protein</fullName>
    </submittedName>
</protein>
<evidence type="ECO:0000313" key="2">
    <source>
        <dbReference type="EMBL" id="QED29731.1"/>
    </source>
</evidence>
<name>A0A5B8XX20_9DELT</name>
<reference evidence="2 3" key="1">
    <citation type="submission" date="2019-08" db="EMBL/GenBank/DDBJ databases">
        <authorList>
            <person name="Liang Q."/>
        </authorList>
    </citation>
    <scope>NUCLEOTIDE SEQUENCE [LARGE SCALE GENOMIC DNA]</scope>
    <source>
        <strain evidence="2 3">V1718</strain>
    </source>
</reference>